<evidence type="ECO:0000256" key="1">
    <source>
        <dbReference type="ARBA" id="ARBA00004202"/>
    </source>
</evidence>
<protein>
    <submittedName>
        <fullName evidence="11">ABC transporter ATP-binding protein</fullName>
    </submittedName>
</protein>
<dbReference type="EMBL" id="CP069127">
    <property type="protein sequence ID" value="QRG69467.1"/>
    <property type="molecule type" value="Genomic_DNA"/>
</dbReference>
<keyword evidence="4" id="KW-1003">Cell membrane</keyword>
<feature type="domain" description="ABC transporter" evidence="10">
    <location>
        <begin position="16"/>
        <end position="265"/>
    </location>
</feature>
<keyword evidence="7 11" id="KW-0067">ATP-binding</keyword>
<dbReference type="Gene3D" id="3.40.50.300">
    <property type="entry name" value="P-loop containing nucleotide triphosphate hydrolases"/>
    <property type="match status" value="1"/>
</dbReference>
<comment type="subcellular location">
    <subcellularLocation>
        <location evidence="1">Cell membrane</location>
        <topology evidence="1">Peripheral membrane protein</topology>
    </subcellularLocation>
</comment>
<dbReference type="PANTHER" id="PTHR43297">
    <property type="entry name" value="OLIGOPEPTIDE TRANSPORT ATP-BINDING PROTEIN APPD"/>
    <property type="match status" value="1"/>
</dbReference>
<proteinExistence type="inferred from homology"/>
<dbReference type="Pfam" id="PF00005">
    <property type="entry name" value="ABC_tran"/>
    <property type="match status" value="1"/>
</dbReference>
<keyword evidence="9" id="KW-0472">Membrane</keyword>
<dbReference type="SUPFAM" id="SSF52540">
    <property type="entry name" value="P-loop containing nucleoside triphosphate hydrolases"/>
    <property type="match status" value="1"/>
</dbReference>
<reference evidence="11 12" key="1">
    <citation type="submission" date="2021-01" db="EMBL/GenBank/DDBJ databases">
        <title>Identification of strong promoters based on the transcriptome of Brevibacillus choshinensis.</title>
        <authorList>
            <person name="Yao D."/>
            <person name="Zhang K."/>
            <person name="Wu J."/>
        </authorList>
    </citation>
    <scope>NUCLEOTIDE SEQUENCE [LARGE SCALE GENOMIC DNA]</scope>
    <source>
        <strain evidence="11 12">HPD31-SP3</strain>
    </source>
</reference>
<evidence type="ECO:0000256" key="3">
    <source>
        <dbReference type="ARBA" id="ARBA00022448"/>
    </source>
</evidence>
<sequence>MKLDVLGESGSLDSVIEVCDLHMKASNGHSFQTILTSVSFAIQRGETLALVGESGSGKSMTANAVLGLLPRSIHVSKGRIIFEGHDILSVPDKKRRALLGKEIGFVFQDYQSSFTPFLKIGDQLIETLRTHQTVSKNESKKSAMEWLTQVGLPAERVYDSYPFQLSGGQMQRTALAAAMMLQPKLLIADEVTTALDVWSGEVVLDLLVKLQRQTGCAVLMISHDLRQVLKRADRVAVMKDGKILEQQTAQMIQKHPEHPYTQMLLDAKPPLPEVHFASNQRIESGYSPCESFDRRRRKGGKAGIC</sequence>
<dbReference type="InterPro" id="IPR003593">
    <property type="entry name" value="AAA+_ATPase"/>
</dbReference>
<evidence type="ECO:0000313" key="11">
    <source>
        <dbReference type="EMBL" id="QRG69467.1"/>
    </source>
</evidence>
<evidence type="ECO:0000256" key="9">
    <source>
        <dbReference type="ARBA" id="ARBA00023136"/>
    </source>
</evidence>
<dbReference type="PANTHER" id="PTHR43297:SF14">
    <property type="entry name" value="ATPASE AAA-TYPE CORE DOMAIN-CONTAINING PROTEIN"/>
    <property type="match status" value="1"/>
</dbReference>
<keyword evidence="6" id="KW-0547">Nucleotide-binding</keyword>
<dbReference type="Proteomes" id="UP000596248">
    <property type="component" value="Chromosome"/>
</dbReference>
<comment type="similarity">
    <text evidence="2">Belongs to the ABC transporter superfamily.</text>
</comment>
<dbReference type="RefSeq" id="WP_203356458.1">
    <property type="nucleotide sequence ID" value="NZ_CP069127.1"/>
</dbReference>
<dbReference type="PROSITE" id="PS50893">
    <property type="entry name" value="ABC_TRANSPORTER_2"/>
    <property type="match status" value="1"/>
</dbReference>
<accession>A0ABX7FTG8</accession>
<evidence type="ECO:0000256" key="5">
    <source>
        <dbReference type="ARBA" id="ARBA00022519"/>
    </source>
</evidence>
<dbReference type="SMART" id="SM00382">
    <property type="entry name" value="AAA"/>
    <property type="match status" value="1"/>
</dbReference>
<evidence type="ECO:0000259" key="10">
    <source>
        <dbReference type="PROSITE" id="PS50893"/>
    </source>
</evidence>
<dbReference type="GO" id="GO:0005524">
    <property type="term" value="F:ATP binding"/>
    <property type="evidence" value="ECO:0007669"/>
    <property type="project" value="UniProtKB-KW"/>
</dbReference>
<evidence type="ECO:0000256" key="7">
    <source>
        <dbReference type="ARBA" id="ARBA00022840"/>
    </source>
</evidence>
<keyword evidence="12" id="KW-1185">Reference proteome</keyword>
<evidence type="ECO:0000256" key="4">
    <source>
        <dbReference type="ARBA" id="ARBA00022475"/>
    </source>
</evidence>
<evidence type="ECO:0000313" key="12">
    <source>
        <dbReference type="Proteomes" id="UP000596248"/>
    </source>
</evidence>
<gene>
    <name evidence="11" type="ORF">JNE38_10250</name>
</gene>
<evidence type="ECO:0000256" key="2">
    <source>
        <dbReference type="ARBA" id="ARBA00005417"/>
    </source>
</evidence>
<name>A0ABX7FTG8_BRECH</name>
<organism evidence="11 12">
    <name type="scientific">Brevibacillus choshinensis</name>
    <dbReference type="NCBI Taxonomy" id="54911"/>
    <lineage>
        <taxon>Bacteria</taxon>
        <taxon>Bacillati</taxon>
        <taxon>Bacillota</taxon>
        <taxon>Bacilli</taxon>
        <taxon>Bacillales</taxon>
        <taxon>Paenibacillaceae</taxon>
        <taxon>Brevibacillus</taxon>
    </lineage>
</organism>
<keyword evidence="3" id="KW-0813">Transport</keyword>
<evidence type="ECO:0000256" key="6">
    <source>
        <dbReference type="ARBA" id="ARBA00022741"/>
    </source>
</evidence>
<dbReference type="InterPro" id="IPR027417">
    <property type="entry name" value="P-loop_NTPase"/>
</dbReference>
<keyword evidence="5" id="KW-0997">Cell inner membrane</keyword>
<evidence type="ECO:0000256" key="8">
    <source>
        <dbReference type="ARBA" id="ARBA00022967"/>
    </source>
</evidence>
<keyword evidence="8" id="KW-1278">Translocase</keyword>
<dbReference type="InterPro" id="IPR050388">
    <property type="entry name" value="ABC_Ni/Peptide_Import"/>
</dbReference>
<dbReference type="CDD" id="cd03257">
    <property type="entry name" value="ABC_NikE_OppD_transporters"/>
    <property type="match status" value="1"/>
</dbReference>
<dbReference type="InterPro" id="IPR003439">
    <property type="entry name" value="ABC_transporter-like_ATP-bd"/>
</dbReference>